<dbReference type="InterPro" id="IPR036390">
    <property type="entry name" value="WH_DNA-bd_sf"/>
</dbReference>
<evidence type="ECO:0000256" key="3">
    <source>
        <dbReference type="ARBA" id="ARBA00023125"/>
    </source>
</evidence>
<dbReference type="Pfam" id="PF00126">
    <property type="entry name" value="HTH_1"/>
    <property type="match status" value="1"/>
</dbReference>
<dbReference type="Proteomes" id="UP000093044">
    <property type="component" value="Chromosome"/>
</dbReference>
<keyword evidence="3" id="KW-0238">DNA-binding</keyword>
<evidence type="ECO:0000313" key="7">
    <source>
        <dbReference type="Proteomes" id="UP000093044"/>
    </source>
</evidence>
<comment type="similarity">
    <text evidence="1">Belongs to the LysR transcriptional regulatory family.</text>
</comment>
<keyword evidence="2" id="KW-0805">Transcription regulation</keyword>
<evidence type="ECO:0000259" key="5">
    <source>
        <dbReference type="PROSITE" id="PS50931"/>
    </source>
</evidence>
<evidence type="ECO:0000313" key="6">
    <source>
        <dbReference type="EMBL" id="ANZ46510.1"/>
    </source>
</evidence>
<dbReference type="InterPro" id="IPR050950">
    <property type="entry name" value="HTH-type_LysR_regulators"/>
</dbReference>
<dbReference type="InterPro" id="IPR036388">
    <property type="entry name" value="WH-like_DNA-bd_sf"/>
</dbReference>
<dbReference type="Gene3D" id="3.40.190.290">
    <property type="match status" value="1"/>
</dbReference>
<organism evidence="6 7">
    <name type="scientific">Cloacibacillus porcorum</name>
    <dbReference type="NCBI Taxonomy" id="1197717"/>
    <lineage>
        <taxon>Bacteria</taxon>
        <taxon>Thermotogati</taxon>
        <taxon>Synergistota</taxon>
        <taxon>Synergistia</taxon>
        <taxon>Synergistales</taxon>
        <taxon>Synergistaceae</taxon>
        <taxon>Cloacibacillus</taxon>
    </lineage>
</organism>
<dbReference type="KEGG" id="cpor:BED41_01355"/>
<dbReference type="InterPro" id="IPR005119">
    <property type="entry name" value="LysR_subst-bd"/>
</dbReference>
<dbReference type="InterPro" id="IPR000847">
    <property type="entry name" value="LysR_HTH_N"/>
</dbReference>
<dbReference type="GO" id="GO:0003700">
    <property type="term" value="F:DNA-binding transcription factor activity"/>
    <property type="evidence" value="ECO:0007669"/>
    <property type="project" value="InterPro"/>
</dbReference>
<feature type="domain" description="HTH lysR-type" evidence="5">
    <location>
        <begin position="1"/>
        <end position="58"/>
    </location>
</feature>
<dbReference type="AlphaFoldDB" id="A0A1B2I949"/>
<evidence type="ECO:0000256" key="2">
    <source>
        <dbReference type="ARBA" id="ARBA00023015"/>
    </source>
</evidence>
<dbReference type="Pfam" id="PF03466">
    <property type="entry name" value="LysR_substrate"/>
    <property type="match status" value="1"/>
</dbReference>
<proteinExistence type="inferred from homology"/>
<reference evidence="6" key="1">
    <citation type="submission" date="2016-08" db="EMBL/GenBank/DDBJ databases">
        <title>Complete genome of Cloacibacillus porcorum.</title>
        <authorList>
            <person name="Looft T."/>
            <person name="Bayles D.O."/>
            <person name="Alt D.P."/>
        </authorList>
    </citation>
    <scope>NUCLEOTIDE SEQUENCE [LARGE SCALE GENOMIC DNA]</scope>
    <source>
        <strain evidence="6">CL-84</strain>
    </source>
</reference>
<evidence type="ECO:0000256" key="1">
    <source>
        <dbReference type="ARBA" id="ARBA00009437"/>
    </source>
</evidence>
<dbReference type="EMBL" id="CP016757">
    <property type="protein sequence ID" value="ANZ46510.1"/>
    <property type="molecule type" value="Genomic_DNA"/>
</dbReference>
<dbReference type="PROSITE" id="PS50931">
    <property type="entry name" value="HTH_LYSR"/>
    <property type="match status" value="1"/>
</dbReference>
<dbReference type="GO" id="GO:0003677">
    <property type="term" value="F:DNA binding"/>
    <property type="evidence" value="ECO:0007669"/>
    <property type="project" value="UniProtKB-KW"/>
</dbReference>
<keyword evidence="7" id="KW-1185">Reference proteome</keyword>
<dbReference type="PANTHER" id="PTHR30419">
    <property type="entry name" value="HTH-TYPE TRANSCRIPTIONAL REGULATOR YBHD"/>
    <property type="match status" value="1"/>
</dbReference>
<dbReference type="STRING" id="1197717.BED41_01355"/>
<protein>
    <submittedName>
        <fullName evidence="6">Transcriptional regulator</fullName>
    </submittedName>
</protein>
<dbReference type="FunFam" id="1.10.10.10:FF:000001">
    <property type="entry name" value="LysR family transcriptional regulator"/>
    <property type="match status" value="1"/>
</dbReference>
<evidence type="ECO:0000256" key="4">
    <source>
        <dbReference type="ARBA" id="ARBA00023163"/>
    </source>
</evidence>
<dbReference type="SUPFAM" id="SSF53850">
    <property type="entry name" value="Periplasmic binding protein-like II"/>
    <property type="match status" value="1"/>
</dbReference>
<dbReference type="PANTHER" id="PTHR30419:SF8">
    <property type="entry name" value="NITROGEN ASSIMILATION TRANSCRIPTIONAL ACTIVATOR-RELATED"/>
    <property type="match status" value="1"/>
</dbReference>
<dbReference type="GO" id="GO:0005829">
    <property type="term" value="C:cytosol"/>
    <property type="evidence" value="ECO:0007669"/>
    <property type="project" value="TreeGrafter"/>
</dbReference>
<keyword evidence="4" id="KW-0804">Transcription</keyword>
<name>A0A1B2I949_9BACT</name>
<dbReference type="PRINTS" id="PR00039">
    <property type="entry name" value="HTHLYSR"/>
</dbReference>
<sequence>MEVRVLRYFLTVVREESITKAAEMLHITQPTLSRQLAQFEEEVGVRLFHRGTRRIVLTNEGMLLRRRAEEIVDLIDKTERELLEQDELVDGTVTIGAGELASVQTLAELIKSAKIRYPLMRYELLTASADLTKERMDRGLTDIGLLLEPIDIEKYEFVRLKVKERWAVIMRPDDPLASQEYVRREDLLDAPLIFPMRGNVQSELFNWFGPSFDRRNIVVTSSMSTNASIMVEKGIGRSVTIEGGRPYLDRSRLVCLPLFPELRATSVLAWKRGQPFSLAAAKFIEHIKKTLA</sequence>
<accession>A0A1B2I949</accession>
<dbReference type="OrthoDB" id="9803714at2"/>
<dbReference type="SUPFAM" id="SSF46785">
    <property type="entry name" value="Winged helix' DNA-binding domain"/>
    <property type="match status" value="1"/>
</dbReference>
<dbReference type="CDD" id="cd05466">
    <property type="entry name" value="PBP2_LTTR_substrate"/>
    <property type="match status" value="1"/>
</dbReference>
<dbReference type="Gene3D" id="1.10.10.10">
    <property type="entry name" value="Winged helix-like DNA-binding domain superfamily/Winged helix DNA-binding domain"/>
    <property type="match status" value="1"/>
</dbReference>
<gene>
    <name evidence="6" type="ORF">BED41_01355</name>
</gene>